<evidence type="ECO:0000256" key="1">
    <source>
        <dbReference type="ARBA" id="ARBA00006432"/>
    </source>
</evidence>
<protein>
    <submittedName>
        <fullName evidence="7">Acyl--CoA ligase</fullName>
    </submittedName>
</protein>
<dbReference type="Proteomes" id="UP001208017">
    <property type="component" value="Unassembled WGS sequence"/>
</dbReference>
<comment type="similarity">
    <text evidence="1">Belongs to the ATP-dependent AMP-binding enzyme family.</text>
</comment>
<dbReference type="PANTHER" id="PTHR43605">
    <property type="entry name" value="ACYL-COENZYME A SYNTHETASE"/>
    <property type="match status" value="1"/>
</dbReference>
<evidence type="ECO:0000313" key="7">
    <source>
        <dbReference type="EMBL" id="MCX7568941.1"/>
    </source>
</evidence>
<organism evidence="7 8">
    <name type="scientific">Tumebacillus lacus</name>
    <dbReference type="NCBI Taxonomy" id="2995335"/>
    <lineage>
        <taxon>Bacteria</taxon>
        <taxon>Bacillati</taxon>
        <taxon>Bacillota</taxon>
        <taxon>Bacilli</taxon>
        <taxon>Bacillales</taxon>
        <taxon>Alicyclobacillaceae</taxon>
        <taxon>Tumebacillus</taxon>
    </lineage>
</organism>
<proteinExistence type="inferred from homology"/>
<keyword evidence="4" id="KW-0067">ATP-binding</keyword>
<accession>A0ABT3X020</accession>
<dbReference type="SUPFAM" id="SSF56801">
    <property type="entry name" value="Acetyl-CoA synthetase-like"/>
    <property type="match status" value="1"/>
</dbReference>
<sequence length="541" mass="59583">MTASFGIDYEQEVANFTLEIPERYNFARQVDDYAATHSDKLAIVFKTEPADEGQTLTYGELSKRSNQWANVLASQGIGRGDKVLVLIPRSVDAYVIYLGLIKAGAVILPGSEMLRAKDIEYRVEHAGVKAVVAYGGILDQVEAVRGKSSTLSTFILLGGEQAGWQSYADLMNGQSDQFTSADTAADEMAFLSYTSGTTGGPKGVIHTHSWLYAHQRIAAEYWFDVREDDMAWATAGPGWAKWIWSPFVSILGRGATAFVYAGKFQPETYLQLLSQHPISVLCATPTEYRMIAKVDGLDRFTLKALRSACSAGEPLNREVIDTFHQHFGVTVRDGYGQTENSLLVGTFVGLDVRAGSMGRPSPGIRVAIVDEDGKEVARGEVGDIAVDRQAPILFKGYLNDPERTAKAFRGDWYITGDQGKMDDEGYIWFEGRADDIIISSGYTIGPFEVEDALVQHPDVAECAAVASPDPERGAIVKAFVVLKRPEQASDAKVKELQEHVKVLTAPYKYPREIEFVESLPKTTSGKIRRVELRSLEKSRKH</sequence>
<evidence type="ECO:0000256" key="2">
    <source>
        <dbReference type="ARBA" id="ARBA00022598"/>
    </source>
</evidence>
<dbReference type="Pfam" id="PF00501">
    <property type="entry name" value="AMP-binding"/>
    <property type="match status" value="1"/>
</dbReference>
<dbReference type="InterPro" id="IPR045851">
    <property type="entry name" value="AMP-bd_C_sf"/>
</dbReference>
<evidence type="ECO:0000256" key="4">
    <source>
        <dbReference type="ARBA" id="ARBA00022840"/>
    </source>
</evidence>
<dbReference type="Gene3D" id="3.30.300.30">
    <property type="match status" value="1"/>
</dbReference>
<dbReference type="EMBL" id="JAPMLT010000001">
    <property type="protein sequence ID" value="MCX7568941.1"/>
    <property type="molecule type" value="Genomic_DNA"/>
</dbReference>
<dbReference type="InterPro" id="IPR020845">
    <property type="entry name" value="AMP-binding_CS"/>
</dbReference>
<name>A0ABT3X020_9BACL</name>
<keyword evidence="3" id="KW-0547">Nucleotide-binding</keyword>
<feature type="domain" description="AMP-dependent synthetase/ligase" evidence="5">
    <location>
        <begin position="32"/>
        <end position="398"/>
    </location>
</feature>
<feature type="domain" description="AMP-binding enzyme C-terminal" evidence="6">
    <location>
        <begin position="448"/>
        <end position="526"/>
    </location>
</feature>
<dbReference type="Pfam" id="PF13193">
    <property type="entry name" value="AMP-binding_C"/>
    <property type="match status" value="1"/>
</dbReference>
<evidence type="ECO:0000259" key="5">
    <source>
        <dbReference type="Pfam" id="PF00501"/>
    </source>
</evidence>
<dbReference type="InterPro" id="IPR025110">
    <property type="entry name" value="AMP-bd_C"/>
</dbReference>
<gene>
    <name evidence="7" type="ORF">OS242_03065</name>
</gene>
<keyword evidence="2 7" id="KW-0436">Ligase</keyword>
<comment type="caution">
    <text evidence="7">The sequence shown here is derived from an EMBL/GenBank/DDBJ whole genome shotgun (WGS) entry which is preliminary data.</text>
</comment>
<evidence type="ECO:0000256" key="3">
    <source>
        <dbReference type="ARBA" id="ARBA00022741"/>
    </source>
</evidence>
<dbReference type="RefSeq" id="WP_267150175.1">
    <property type="nucleotide sequence ID" value="NZ_JAPMLT010000001.1"/>
</dbReference>
<evidence type="ECO:0000313" key="8">
    <source>
        <dbReference type="Proteomes" id="UP001208017"/>
    </source>
</evidence>
<dbReference type="InterPro" id="IPR042099">
    <property type="entry name" value="ANL_N_sf"/>
</dbReference>
<reference evidence="7 8" key="1">
    <citation type="submission" date="2022-11" db="EMBL/GenBank/DDBJ databases">
        <title>Study of microbial diversity in lake waters.</title>
        <authorList>
            <person name="Zhang J."/>
        </authorList>
    </citation>
    <scope>NUCLEOTIDE SEQUENCE [LARGE SCALE GENOMIC DNA]</scope>
    <source>
        <strain evidence="7 8">DT12</strain>
    </source>
</reference>
<dbReference type="PROSITE" id="PS00455">
    <property type="entry name" value="AMP_BINDING"/>
    <property type="match status" value="1"/>
</dbReference>
<dbReference type="GO" id="GO:0016874">
    <property type="term" value="F:ligase activity"/>
    <property type="evidence" value="ECO:0007669"/>
    <property type="project" value="UniProtKB-KW"/>
</dbReference>
<keyword evidence="8" id="KW-1185">Reference proteome</keyword>
<dbReference type="PANTHER" id="PTHR43605:SF10">
    <property type="entry name" value="ACYL-COA SYNTHETASE MEDIUM CHAIN FAMILY MEMBER 3"/>
    <property type="match status" value="1"/>
</dbReference>
<dbReference type="CDD" id="cd05972">
    <property type="entry name" value="MACS_like"/>
    <property type="match status" value="1"/>
</dbReference>
<evidence type="ECO:0000259" key="6">
    <source>
        <dbReference type="Pfam" id="PF13193"/>
    </source>
</evidence>
<dbReference type="Gene3D" id="3.40.50.12780">
    <property type="entry name" value="N-terminal domain of ligase-like"/>
    <property type="match status" value="1"/>
</dbReference>
<dbReference type="InterPro" id="IPR000873">
    <property type="entry name" value="AMP-dep_synth/lig_dom"/>
</dbReference>
<dbReference type="InterPro" id="IPR051087">
    <property type="entry name" value="Mitochondrial_ACSM"/>
</dbReference>